<comment type="similarity">
    <text evidence="1">Belongs to the AB hydrolase superfamily.</text>
</comment>
<gene>
    <name evidence="4" type="ORF">J437_LFUL014380</name>
</gene>
<evidence type="ECO:0000313" key="4">
    <source>
        <dbReference type="EMBL" id="KAG8235117.1"/>
    </source>
</evidence>
<keyword evidence="5" id="KW-1185">Reference proteome</keyword>
<dbReference type="AlphaFoldDB" id="A0A8K0P6P9"/>
<dbReference type="PANTHER" id="PTHR43798">
    <property type="entry name" value="MONOACYLGLYCEROL LIPASE"/>
    <property type="match status" value="1"/>
</dbReference>
<dbReference type="GO" id="GO:0016787">
    <property type="term" value="F:hydrolase activity"/>
    <property type="evidence" value="ECO:0007669"/>
    <property type="project" value="UniProtKB-KW"/>
</dbReference>
<sequence>MAFHYIRSLRDVTRRNISNATSERARKFTEIKIPVPWGHISGKWWGRTDRKPLLGLHGWQDNAGTFDRLIPLLPKDISVLAVDLPGHGLSSWYPSSVFYNPQQLLTTIRMIVMHFKWDSISILGHSMGSELGFLYSAVYPGETKTLIGLDIIKPVSVDQNSLVKRAGSIIDKALDMHDLNKDNCPKYDYSELVERLMKGYKGSLTKDCCEVLLERGKVTFDNGKYYYARDPRLHSTTSFLSRYPNQYLMKLAYNVKCEVLNIKGKPGMSFDDPKHYYEALEIVKNSAKRFEFHKVEGSHHFHLSNPVPTAEVITKFLRIT</sequence>
<name>A0A8K0P6P9_LADFU</name>
<feature type="domain" description="AB hydrolase-1" evidence="3">
    <location>
        <begin position="52"/>
        <end position="151"/>
    </location>
</feature>
<reference evidence="4" key="1">
    <citation type="submission" date="2013-04" db="EMBL/GenBank/DDBJ databases">
        <authorList>
            <person name="Qu J."/>
            <person name="Murali S.C."/>
            <person name="Bandaranaike D."/>
            <person name="Bellair M."/>
            <person name="Blankenburg K."/>
            <person name="Chao H."/>
            <person name="Dinh H."/>
            <person name="Doddapaneni H."/>
            <person name="Downs B."/>
            <person name="Dugan-Rocha S."/>
            <person name="Elkadiri S."/>
            <person name="Gnanaolivu R.D."/>
            <person name="Hernandez B."/>
            <person name="Javaid M."/>
            <person name="Jayaseelan J.C."/>
            <person name="Lee S."/>
            <person name="Li M."/>
            <person name="Ming W."/>
            <person name="Munidasa M."/>
            <person name="Muniz J."/>
            <person name="Nguyen L."/>
            <person name="Ongeri F."/>
            <person name="Osuji N."/>
            <person name="Pu L.-L."/>
            <person name="Puazo M."/>
            <person name="Qu C."/>
            <person name="Quiroz J."/>
            <person name="Raj R."/>
            <person name="Weissenberger G."/>
            <person name="Xin Y."/>
            <person name="Zou X."/>
            <person name="Han Y."/>
            <person name="Richards S."/>
            <person name="Worley K."/>
            <person name="Muzny D."/>
            <person name="Gibbs R."/>
        </authorList>
    </citation>
    <scope>NUCLEOTIDE SEQUENCE</scope>
    <source>
        <strain evidence="4">Sampled in the wild</strain>
    </source>
</reference>
<dbReference type="EMBL" id="KZ308880">
    <property type="protein sequence ID" value="KAG8235117.1"/>
    <property type="molecule type" value="Genomic_DNA"/>
</dbReference>
<dbReference type="OrthoDB" id="190201at2759"/>
<keyword evidence="2" id="KW-0378">Hydrolase</keyword>
<protein>
    <recommendedName>
        <fullName evidence="3">AB hydrolase-1 domain-containing protein</fullName>
    </recommendedName>
</protein>
<dbReference type="InterPro" id="IPR029058">
    <property type="entry name" value="AB_hydrolase_fold"/>
</dbReference>
<evidence type="ECO:0000259" key="3">
    <source>
        <dbReference type="Pfam" id="PF00561"/>
    </source>
</evidence>
<organism evidence="4 5">
    <name type="scientific">Ladona fulva</name>
    <name type="common">Scarce chaser dragonfly</name>
    <name type="synonym">Libellula fulva</name>
    <dbReference type="NCBI Taxonomy" id="123851"/>
    <lineage>
        <taxon>Eukaryota</taxon>
        <taxon>Metazoa</taxon>
        <taxon>Ecdysozoa</taxon>
        <taxon>Arthropoda</taxon>
        <taxon>Hexapoda</taxon>
        <taxon>Insecta</taxon>
        <taxon>Pterygota</taxon>
        <taxon>Palaeoptera</taxon>
        <taxon>Odonata</taxon>
        <taxon>Epiprocta</taxon>
        <taxon>Anisoptera</taxon>
        <taxon>Libelluloidea</taxon>
        <taxon>Libellulidae</taxon>
        <taxon>Ladona</taxon>
    </lineage>
</organism>
<dbReference type="GO" id="GO:0016020">
    <property type="term" value="C:membrane"/>
    <property type="evidence" value="ECO:0007669"/>
    <property type="project" value="TreeGrafter"/>
</dbReference>
<accession>A0A8K0P6P9</accession>
<proteinExistence type="inferred from homology"/>
<dbReference type="Pfam" id="PF00561">
    <property type="entry name" value="Abhydrolase_1"/>
    <property type="match status" value="1"/>
</dbReference>
<evidence type="ECO:0000313" key="5">
    <source>
        <dbReference type="Proteomes" id="UP000792457"/>
    </source>
</evidence>
<reference evidence="4" key="2">
    <citation type="submission" date="2017-10" db="EMBL/GenBank/DDBJ databases">
        <title>Ladona fulva Genome sequencing and assembly.</title>
        <authorList>
            <person name="Murali S."/>
            <person name="Richards S."/>
            <person name="Bandaranaike D."/>
            <person name="Bellair M."/>
            <person name="Blankenburg K."/>
            <person name="Chao H."/>
            <person name="Dinh H."/>
            <person name="Doddapaneni H."/>
            <person name="Dugan-Rocha S."/>
            <person name="Elkadiri S."/>
            <person name="Gnanaolivu R."/>
            <person name="Hernandez B."/>
            <person name="Skinner E."/>
            <person name="Javaid M."/>
            <person name="Lee S."/>
            <person name="Li M."/>
            <person name="Ming W."/>
            <person name="Munidasa M."/>
            <person name="Muniz J."/>
            <person name="Nguyen L."/>
            <person name="Hughes D."/>
            <person name="Osuji N."/>
            <person name="Pu L.-L."/>
            <person name="Puazo M."/>
            <person name="Qu C."/>
            <person name="Quiroz J."/>
            <person name="Raj R."/>
            <person name="Weissenberger G."/>
            <person name="Xin Y."/>
            <person name="Zou X."/>
            <person name="Han Y."/>
            <person name="Worley K."/>
            <person name="Muzny D."/>
            <person name="Gibbs R."/>
        </authorList>
    </citation>
    <scope>NUCLEOTIDE SEQUENCE</scope>
    <source>
        <strain evidence="4">Sampled in the wild</strain>
    </source>
</reference>
<dbReference type="InterPro" id="IPR000073">
    <property type="entry name" value="AB_hydrolase_1"/>
</dbReference>
<evidence type="ECO:0000256" key="1">
    <source>
        <dbReference type="ARBA" id="ARBA00008645"/>
    </source>
</evidence>
<comment type="caution">
    <text evidence="4">The sequence shown here is derived from an EMBL/GenBank/DDBJ whole genome shotgun (WGS) entry which is preliminary data.</text>
</comment>
<dbReference type="Proteomes" id="UP000792457">
    <property type="component" value="Unassembled WGS sequence"/>
</dbReference>
<dbReference type="Gene3D" id="3.40.50.1820">
    <property type="entry name" value="alpha/beta hydrolase"/>
    <property type="match status" value="1"/>
</dbReference>
<dbReference type="InterPro" id="IPR050266">
    <property type="entry name" value="AB_hydrolase_sf"/>
</dbReference>
<dbReference type="SUPFAM" id="SSF53474">
    <property type="entry name" value="alpha/beta-Hydrolases"/>
    <property type="match status" value="1"/>
</dbReference>
<dbReference type="PANTHER" id="PTHR43798:SF14">
    <property type="entry name" value="SERINE HYDROLASE-LIKE PROTEIN DDB_G0286239"/>
    <property type="match status" value="1"/>
</dbReference>
<evidence type="ECO:0000256" key="2">
    <source>
        <dbReference type="ARBA" id="ARBA00022801"/>
    </source>
</evidence>